<proteinExistence type="predicted"/>
<dbReference type="RefSeq" id="WP_260793293.1">
    <property type="nucleotide sequence ID" value="NZ_CP093313.1"/>
</dbReference>
<name>A0A9J7BLS5_9BACT</name>
<organism evidence="1 2">
    <name type="scientific">Occallatibacter riparius</name>
    <dbReference type="NCBI Taxonomy" id="1002689"/>
    <lineage>
        <taxon>Bacteria</taxon>
        <taxon>Pseudomonadati</taxon>
        <taxon>Acidobacteriota</taxon>
        <taxon>Terriglobia</taxon>
        <taxon>Terriglobales</taxon>
        <taxon>Acidobacteriaceae</taxon>
        <taxon>Occallatibacter</taxon>
    </lineage>
</organism>
<dbReference type="AlphaFoldDB" id="A0A9J7BLS5"/>
<accession>A0A9J7BLS5</accession>
<dbReference type="EMBL" id="CP093313">
    <property type="protein sequence ID" value="UWZ83836.1"/>
    <property type="molecule type" value="Genomic_DNA"/>
</dbReference>
<gene>
    <name evidence="1" type="ORF">MOP44_25155</name>
</gene>
<evidence type="ECO:0000313" key="2">
    <source>
        <dbReference type="Proteomes" id="UP001059380"/>
    </source>
</evidence>
<dbReference type="KEGG" id="orp:MOP44_25155"/>
<evidence type="ECO:0000313" key="1">
    <source>
        <dbReference type="EMBL" id="UWZ83836.1"/>
    </source>
</evidence>
<reference evidence="1" key="1">
    <citation type="submission" date="2021-04" db="EMBL/GenBank/DDBJ databases">
        <title>Phylogenetic analysis of Acidobacteriaceae.</title>
        <authorList>
            <person name="Qiu L."/>
            <person name="Zhang Q."/>
        </authorList>
    </citation>
    <scope>NUCLEOTIDE SEQUENCE</scope>
    <source>
        <strain evidence="1">DSM 25168</strain>
    </source>
</reference>
<protein>
    <submittedName>
        <fullName evidence="1">Uncharacterized protein</fullName>
    </submittedName>
</protein>
<keyword evidence="2" id="KW-1185">Reference proteome</keyword>
<sequence>MSEQSESKKHFTAAELFKAFQQDGSEKLKELLGQMDHCEEIVVGSDVLASMSDIEKNELFHQLLKSRRTFIWDGLRHVYDWNPGPVCISYSELPEKLRARLRK</sequence>
<dbReference type="Proteomes" id="UP001059380">
    <property type="component" value="Chromosome"/>
</dbReference>